<dbReference type="InParanoid" id="A0A7J7D9L9"/>
<keyword evidence="3" id="KW-1185">Reference proteome</keyword>
<evidence type="ECO:0000313" key="3">
    <source>
        <dbReference type="Proteomes" id="UP000593562"/>
    </source>
</evidence>
<gene>
    <name evidence="2" type="ORF">HS088_TW09G01046</name>
</gene>
<name>A0A7J7D9L9_TRIWF</name>
<protein>
    <submittedName>
        <fullName evidence="2">Uncharacterized protein</fullName>
    </submittedName>
</protein>
<reference evidence="2 3" key="1">
    <citation type="journal article" date="2020" name="Nat. Commun.">
        <title>Genome of Tripterygium wilfordii and identification of cytochrome P450 involved in triptolide biosynthesis.</title>
        <authorList>
            <person name="Tu L."/>
            <person name="Su P."/>
            <person name="Zhang Z."/>
            <person name="Gao L."/>
            <person name="Wang J."/>
            <person name="Hu T."/>
            <person name="Zhou J."/>
            <person name="Zhang Y."/>
            <person name="Zhao Y."/>
            <person name="Liu Y."/>
            <person name="Song Y."/>
            <person name="Tong Y."/>
            <person name="Lu Y."/>
            <person name="Yang J."/>
            <person name="Xu C."/>
            <person name="Jia M."/>
            <person name="Peters R.J."/>
            <person name="Huang L."/>
            <person name="Gao W."/>
        </authorList>
    </citation>
    <scope>NUCLEOTIDE SEQUENCE [LARGE SCALE GENOMIC DNA]</scope>
    <source>
        <strain evidence="3">cv. XIE 37</strain>
        <tissue evidence="2">Leaf</tissue>
    </source>
</reference>
<dbReference type="Proteomes" id="UP000593562">
    <property type="component" value="Unassembled WGS sequence"/>
</dbReference>
<organism evidence="2 3">
    <name type="scientific">Tripterygium wilfordii</name>
    <name type="common">Thunder God vine</name>
    <dbReference type="NCBI Taxonomy" id="458696"/>
    <lineage>
        <taxon>Eukaryota</taxon>
        <taxon>Viridiplantae</taxon>
        <taxon>Streptophyta</taxon>
        <taxon>Embryophyta</taxon>
        <taxon>Tracheophyta</taxon>
        <taxon>Spermatophyta</taxon>
        <taxon>Magnoliopsida</taxon>
        <taxon>eudicotyledons</taxon>
        <taxon>Gunneridae</taxon>
        <taxon>Pentapetalae</taxon>
        <taxon>rosids</taxon>
        <taxon>fabids</taxon>
        <taxon>Celastrales</taxon>
        <taxon>Celastraceae</taxon>
        <taxon>Tripterygium</taxon>
    </lineage>
</organism>
<comment type="caution">
    <text evidence="2">The sequence shown here is derived from an EMBL/GenBank/DDBJ whole genome shotgun (WGS) entry which is preliminary data.</text>
</comment>
<evidence type="ECO:0000313" key="2">
    <source>
        <dbReference type="EMBL" id="KAF5742984.1"/>
    </source>
</evidence>
<accession>A0A7J7D9L9</accession>
<feature type="region of interest" description="Disordered" evidence="1">
    <location>
        <begin position="1"/>
        <end position="55"/>
    </location>
</feature>
<proteinExistence type="predicted"/>
<feature type="compositionally biased region" description="Low complexity" evidence="1">
    <location>
        <begin position="41"/>
        <end position="55"/>
    </location>
</feature>
<dbReference type="AlphaFoldDB" id="A0A7J7D9L9"/>
<dbReference type="EMBL" id="JAAARO010000009">
    <property type="protein sequence ID" value="KAF5742984.1"/>
    <property type="molecule type" value="Genomic_DNA"/>
</dbReference>
<evidence type="ECO:0000256" key="1">
    <source>
        <dbReference type="SAM" id="MobiDB-lite"/>
    </source>
</evidence>
<sequence length="75" mass="8155">METRGICGTVPMTSPSSPTAGVKTRSLFMDGIGNDKKRTSDPSTRSPSRKTLTSVSDLKDLLSSRLDDVRRNLID</sequence>